<dbReference type="Proteomes" id="UP000297834">
    <property type="component" value="Unassembled WGS sequence"/>
</dbReference>
<evidence type="ECO:0000313" key="2">
    <source>
        <dbReference type="Proteomes" id="UP000297834"/>
    </source>
</evidence>
<dbReference type="InterPro" id="IPR010270">
    <property type="entry name" value="Phage_P2_GpM"/>
</dbReference>
<accession>A0A4Y7X9T4</accession>
<name>A0A4Y7X9T4_9GAMM</name>
<evidence type="ECO:0000313" key="1">
    <source>
        <dbReference type="EMBL" id="TEU24696.1"/>
    </source>
</evidence>
<keyword evidence="2" id="KW-1185">Reference proteome</keyword>
<sequence>MNLARQHFQKHAAKAAASLATDFGSMQNLNAYELQLLQLNNDRARLKQIQSTEGKVKLKQALLPAYMPYVEGILEANTGVQDDILMTILVWCIDIGDYTIALKLAEYALQHNLTMPERFSRTTATLITENISNEFLKVLKMDEPVDLAILHHLAELVLHSDLPLAVVDMPDQVKAKLYLALGKATIQQIADDTVSPHIVLEAQSYLSRALALDDKCGGKTDLNNVVKLIARLTPAANDDAPPPAS</sequence>
<dbReference type="STRING" id="1120977.GCA_000619845_01542"/>
<dbReference type="Pfam" id="PF05944">
    <property type="entry name" value="Phage_term_smal"/>
    <property type="match status" value="1"/>
</dbReference>
<dbReference type="GO" id="GO:0003677">
    <property type="term" value="F:DNA binding"/>
    <property type="evidence" value="ECO:0007669"/>
    <property type="project" value="InterPro"/>
</dbReference>
<dbReference type="EMBL" id="SNTY01000058">
    <property type="protein sequence ID" value="TEU24696.1"/>
    <property type="molecule type" value="Genomic_DNA"/>
</dbReference>
<comment type="caution">
    <text evidence="1">The sequence shown here is derived from an EMBL/GenBank/DDBJ whole genome shotgun (WGS) entry which is preliminary data.</text>
</comment>
<gene>
    <name evidence="1" type="ORF">E2B99_11365</name>
</gene>
<organism evidence="1 2">
    <name type="scientific">Alkanindiges illinoisensis</name>
    <dbReference type="NCBI Taxonomy" id="197183"/>
    <lineage>
        <taxon>Bacteria</taxon>
        <taxon>Pseudomonadati</taxon>
        <taxon>Pseudomonadota</taxon>
        <taxon>Gammaproteobacteria</taxon>
        <taxon>Moraxellales</taxon>
        <taxon>Moraxellaceae</taxon>
        <taxon>Alkanindiges</taxon>
    </lineage>
</organism>
<dbReference type="OrthoDB" id="8562788at2"/>
<reference evidence="1 2" key="1">
    <citation type="submission" date="2019-03" db="EMBL/GenBank/DDBJ databases">
        <title>Alkanindiges illinoisensis: a potential pathogenic isolated from ascites of a gastric cancer patient with abdominal metastasis.</title>
        <authorList>
            <person name="Hu X."/>
            <person name="Yang B."/>
            <person name="Yan X."/>
            <person name="Lin L."/>
            <person name="Zhao H."/>
            <person name="Zhou F."/>
            <person name="Su B."/>
            <person name="Chen J."/>
            <person name="Rui Y."/>
            <person name="Wang Q."/>
            <person name="Zheng L."/>
        </authorList>
    </citation>
    <scope>NUCLEOTIDE SEQUENCE [LARGE SCALE GENOMIC DNA]</scope>
    <source>
        <strain evidence="1 2">NFYY 23406</strain>
    </source>
</reference>
<dbReference type="AlphaFoldDB" id="A0A4Y7X9T4"/>
<dbReference type="GO" id="GO:0004519">
    <property type="term" value="F:endonuclease activity"/>
    <property type="evidence" value="ECO:0007669"/>
    <property type="project" value="InterPro"/>
</dbReference>
<protein>
    <submittedName>
        <fullName evidence="1">Terminase</fullName>
    </submittedName>
</protein>
<dbReference type="RefSeq" id="WP_134245048.1">
    <property type="nucleotide sequence ID" value="NZ_SNTY01000058.1"/>
</dbReference>
<proteinExistence type="predicted"/>